<dbReference type="InterPro" id="IPR011057">
    <property type="entry name" value="Mss4-like_sf"/>
</dbReference>
<dbReference type="NCBIfam" id="TIGR01409">
    <property type="entry name" value="TAT_signal_seq"/>
    <property type="match status" value="1"/>
</dbReference>
<dbReference type="PROSITE" id="PS51318">
    <property type="entry name" value="TAT"/>
    <property type="match status" value="1"/>
</dbReference>
<name>A0A2R8AC04_9RHOB</name>
<dbReference type="InterPro" id="IPR002579">
    <property type="entry name" value="Met_Sox_Rdtase_MsrB_dom"/>
</dbReference>
<dbReference type="PANTHER" id="PTHR10173:SF57">
    <property type="entry name" value="PEPTIDE-METHIONINE (R)-S-OXIDE REDUCTASE"/>
    <property type="match status" value="1"/>
</dbReference>
<evidence type="ECO:0000259" key="5">
    <source>
        <dbReference type="PROSITE" id="PS51790"/>
    </source>
</evidence>
<comment type="catalytic activity">
    <reaction evidence="3">
        <text>L-methionyl-[protein] + [thioredoxin]-disulfide + H2O = L-methionyl-(R)-S-oxide-[protein] + [thioredoxin]-dithiol</text>
        <dbReference type="Rhea" id="RHEA:24164"/>
        <dbReference type="Rhea" id="RHEA-COMP:10698"/>
        <dbReference type="Rhea" id="RHEA-COMP:10700"/>
        <dbReference type="Rhea" id="RHEA-COMP:12313"/>
        <dbReference type="Rhea" id="RHEA-COMP:12314"/>
        <dbReference type="ChEBI" id="CHEBI:15377"/>
        <dbReference type="ChEBI" id="CHEBI:16044"/>
        <dbReference type="ChEBI" id="CHEBI:29950"/>
        <dbReference type="ChEBI" id="CHEBI:45764"/>
        <dbReference type="ChEBI" id="CHEBI:50058"/>
        <dbReference type="EC" id="1.8.4.12"/>
    </reaction>
</comment>
<dbReference type="NCBIfam" id="TIGR00357">
    <property type="entry name" value="peptide-methionine (R)-S-oxide reductase MsrB"/>
    <property type="match status" value="1"/>
</dbReference>
<dbReference type="SUPFAM" id="SSF51316">
    <property type="entry name" value="Mss4-like"/>
    <property type="match status" value="1"/>
</dbReference>
<dbReference type="GO" id="GO:0006979">
    <property type="term" value="P:response to oxidative stress"/>
    <property type="evidence" value="ECO:0007669"/>
    <property type="project" value="InterPro"/>
</dbReference>
<dbReference type="InterPro" id="IPR006311">
    <property type="entry name" value="TAT_signal"/>
</dbReference>
<gene>
    <name evidence="6" type="primary">msrB_1</name>
    <name evidence="6" type="ORF">POI8812_01893</name>
</gene>
<dbReference type="Pfam" id="PF01641">
    <property type="entry name" value="SelR"/>
    <property type="match status" value="1"/>
</dbReference>
<evidence type="ECO:0000256" key="3">
    <source>
        <dbReference type="ARBA" id="ARBA00048488"/>
    </source>
</evidence>
<evidence type="ECO:0000256" key="1">
    <source>
        <dbReference type="ARBA" id="ARBA00012499"/>
    </source>
</evidence>
<dbReference type="EC" id="1.8.4.12" evidence="1"/>
<protein>
    <recommendedName>
        <fullName evidence="1">peptide-methionine (R)-S-oxide reductase</fullName>
        <ecNumber evidence="1">1.8.4.12</ecNumber>
    </recommendedName>
</protein>
<feature type="domain" description="MsrB" evidence="5">
    <location>
        <begin position="39"/>
        <end position="161"/>
    </location>
</feature>
<dbReference type="PANTHER" id="PTHR10173">
    <property type="entry name" value="METHIONINE SULFOXIDE REDUCTASE"/>
    <property type="match status" value="1"/>
</dbReference>
<keyword evidence="2 6" id="KW-0560">Oxidoreductase</keyword>
<dbReference type="InterPro" id="IPR028427">
    <property type="entry name" value="Met_Sox_Rdtase_MsrB"/>
</dbReference>
<evidence type="ECO:0000313" key="6">
    <source>
        <dbReference type="EMBL" id="SPF29580.1"/>
    </source>
</evidence>
<dbReference type="Proteomes" id="UP000244932">
    <property type="component" value="Unassembled WGS sequence"/>
</dbReference>
<reference evidence="6 7" key="1">
    <citation type="submission" date="2018-03" db="EMBL/GenBank/DDBJ databases">
        <authorList>
            <person name="Keele B.F."/>
        </authorList>
    </citation>
    <scope>NUCLEOTIDE SEQUENCE [LARGE SCALE GENOMIC DNA]</scope>
    <source>
        <strain evidence="6 7">CeCT 8812</strain>
    </source>
</reference>
<sequence length="161" mass="17545">MTLNRRSFLTGTVAMGGLAAVLGLPATADEGPFEITLSEETWRARLTPAQFAVLREEATERPFSSPLNEEYRSGTFHCAGCDNPLYESATKYDSGTGWPSFWEAIEGRVATKEDWSFFLGTRTEVHCARCGGHQGHIFADGPAPTGMRHCINGVALRFVAA</sequence>
<dbReference type="EMBL" id="OMKW01000002">
    <property type="protein sequence ID" value="SPF29580.1"/>
    <property type="molecule type" value="Genomic_DNA"/>
</dbReference>
<accession>A0A2R8AC04</accession>
<dbReference type="Gene3D" id="2.170.150.20">
    <property type="entry name" value="Peptide methionine sulfoxide reductase"/>
    <property type="match status" value="1"/>
</dbReference>
<dbReference type="GO" id="GO:0033743">
    <property type="term" value="F:peptide-methionine (R)-S-oxide reductase activity"/>
    <property type="evidence" value="ECO:0007669"/>
    <property type="project" value="UniProtKB-EC"/>
</dbReference>
<keyword evidence="4" id="KW-0732">Signal</keyword>
<dbReference type="GO" id="GO:0005737">
    <property type="term" value="C:cytoplasm"/>
    <property type="evidence" value="ECO:0007669"/>
    <property type="project" value="TreeGrafter"/>
</dbReference>
<evidence type="ECO:0000256" key="4">
    <source>
        <dbReference type="SAM" id="SignalP"/>
    </source>
</evidence>
<dbReference type="PROSITE" id="PS51790">
    <property type="entry name" value="MSRB"/>
    <property type="match status" value="1"/>
</dbReference>
<organism evidence="6 7">
    <name type="scientific">Pontivivens insulae</name>
    <dbReference type="NCBI Taxonomy" id="1639689"/>
    <lineage>
        <taxon>Bacteria</taxon>
        <taxon>Pseudomonadati</taxon>
        <taxon>Pseudomonadota</taxon>
        <taxon>Alphaproteobacteria</taxon>
        <taxon>Rhodobacterales</taxon>
        <taxon>Paracoccaceae</taxon>
        <taxon>Pontivivens</taxon>
    </lineage>
</organism>
<dbReference type="InterPro" id="IPR019546">
    <property type="entry name" value="TAT_signal_bac_arc"/>
</dbReference>
<dbReference type="GO" id="GO:0030091">
    <property type="term" value="P:protein repair"/>
    <property type="evidence" value="ECO:0007669"/>
    <property type="project" value="InterPro"/>
</dbReference>
<evidence type="ECO:0000256" key="2">
    <source>
        <dbReference type="ARBA" id="ARBA00023002"/>
    </source>
</evidence>
<dbReference type="OrthoDB" id="9785497at2"/>
<evidence type="ECO:0000313" key="7">
    <source>
        <dbReference type="Proteomes" id="UP000244932"/>
    </source>
</evidence>
<feature type="chain" id="PRO_5015347813" description="peptide-methionine (R)-S-oxide reductase" evidence="4">
    <location>
        <begin position="29"/>
        <end position="161"/>
    </location>
</feature>
<keyword evidence="7" id="KW-1185">Reference proteome</keyword>
<feature type="signal peptide" evidence="4">
    <location>
        <begin position="1"/>
        <end position="28"/>
    </location>
</feature>
<proteinExistence type="predicted"/>
<dbReference type="AlphaFoldDB" id="A0A2R8AC04"/>